<dbReference type="Proteomes" id="UP001232992">
    <property type="component" value="Unassembled WGS sequence"/>
</dbReference>
<dbReference type="Pfam" id="PF09655">
    <property type="entry name" value="Nitr_red_assoc"/>
    <property type="match status" value="1"/>
</dbReference>
<reference evidence="1 2" key="1">
    <citation type="submission" date="2023-01" db="EMBL/GenBank/DDBJ databases">
        <title>Novel diversity within Roseofilum (Cyanobacteria; Desertifilaceae) from marine benthic mats with descriptions of four novel species.</title>
        <authorList>
            <person name="Wang Y."/>
            <person name="Berthold D.E."/>
            <person name="Hu J."/>
            <person name="Lefler F.W."/>
            <person name="Laughinghouse H.D. IV."/>
        </authorList>
    </citation>
    <scope>NUCLEOTIDE SEQUENCE [LARGE SCALE GENOMIC DNA]</scope>
    <source>
        <strain evidence="1 2">BLCC-M143</strain>
    </source>
</reference>
<comment type="caution">
    <text evidence="1">The sequence shown here is derived from an EMBL/GenBank/DDBJ whole genome shotgun (WGS) entry which is preliminary data.</text>
</comment>
<evidence type="ECO:0000313" key="1">
    <source>
        <dbReference type="EMBL" id="MDJ1183895.1"/>
    </source>
</evidence>
<dbReference type="InterPro" id="IPR013481">
    <property type="entry name" value="NarM"/>
</dbReference>
<dbReference type="NCBIfam" id="TIGR02664">
    <property type="entry name" value="nitr_red_assoc"/>
    <property type="match status" value="1"/>
</dbReference>
<gene>
    <name evidence="1" type="ORF">PMH09_11930</name>
</gene>
<protein>
    <submittedName>
        <fullName evidence="1">Nitrate reductase associated protein</fullName>
    </submittedName>
</protein>
<sequence>MTAISNSERYFFQFETDFVRDLRCIPMQVRMKLDTCGVKLKLVHWHQFTLEEREQAITLPCQTVEECQTYRQMLRDLVRARSGEFPKDLPVDPHPLWLDESSIPEVVCEKAESMKVSLTLEQWVNLSPSQRFALLKLSRPSHENHNFLPALREFKLLP</sequence>
<proteinExistence type="predicted"/>
<evidence type="ECO:0000313" key="2">
    <source>
        <dbReference type="Proteomes" id="UP001232992"/>
    </source>
</evidence>
<name>A0ABT7BXK4_9CYAN</name>
<accession>A0ABT7BXK4</accession>
<organism evidence="1 2">
    <name type="scientific">Roseofilum casamattae BLCC-M143</name>
    <dbReference type="NCBI Taxonomy" id="3022442"/>
    <lineage>
        <taxon>Bacteria</taxon>
        <taxon>Bacillati</taxon>
        <taxon>Cyanobacteriota</taxon>
        <taxon>Cyanophyceae</taxon>
        <taxon>Desertifilales</taxon>
        <taxon>Desertifilaceae</taxon>
        <taxon>Roseofilum</taxon>
        <taxon>Roseofilum casamattae</taxon>
    </lineage>
</organism>
<keyword evidence="2" id="KW-1185">Reference proteome</keyword>
<dbReference type="EMBL" id="JAQOSQ010000010">
    <property type="protein sequence ID" value="MDJ1183895.1"/>
    <property type="molecule type" value="Genomic_DNA"/>
</dbReference>
<dbReference type="RefSeq" id="WP_283758548.1">
    <property type="nucleotide sequence ID" value="NZ_JAQOSQ010000010.1"/>
</dbReference>